<dbReference type="PROSITE" id="PS50088">
    <property type="entry name" value="ANK_REPEAT"/>
    <property type="match status" value="5"/>
</dbReference>
<dbReference type="InterPro" id="IPR000626">
    <property type="entry name" value="Ubiquitin-like_dom"/>
</dbReference>
<dbReference type="AlphaFoldDB" id="A0A812UI26"/>
<accession>A0A812UI26</accession>
<organism evidence="5 6">
    <name type="scientific">Symbiodinium natans</name>
    <dbReference type="NCBI Taxonomy" id="878477"/>
    <lineage>
        <taxon>Eukaryota</taxon>
        <taxon>Sar</taxon>
        <taxon>Alveolata</taxon>
        <taxon>Dinophyceae</taxon>
        <taxon>Suessiales</taxon>
        <taxon>Symbiodiniaceae</taxon>
        <taxon>Symbiodinium</taxon>
    </lineage>
</organism>
<evidence type="ECO:0000256" key="1">
    <source>
        <dbReference type="ARBA" id="ARBA00022737"/>
    </source>
</evidence>
<name>A0A812UI26_9DINO</name>
<dbReference type="PROSITE" id="PS50297">
    <property type="entry name" value="ANK_REP_REGION"/>
    <property type="match status" value="4"/>
</dbReference>
<protein>
    <submittedName>
        <fullName evidence="5">ANK1 protein</fullName>
    </submittedName>
</protein>
<evidence type="ECO:0000313" key="6">
    <source>
        <dbReference type="Proteomes" id="UP000604046"/>
    </source>
</evidence>
<feature type="domain" description="Ubiquitin-like" evidence="4">
    <location>
        <begin position="6"/>
        <end position="61"/>
    </location>
</feature>
<evidence type="ECO:0000256" key="2">
    <source>
        <dbReference type="ARBA" id="ARBA00023043"/>
    </source>
</evidence>
<proteinExistence type="predicted"/>
<dbReference type="InterPro" id="IPR036770">
    <property type="entry name" value="Ankyrin_rpt-contain_sf"/>
</dbReference>
<dbReference type="CDD" id="cd17039">
    <property type="entry name" value="Ubl_ubiquitin_like"/>
    <property type="match status" value="1"/>
</dbReference>
<dbReference type="Gene3D" id="1.25.40.20">
    <property type="entry name" value="Ankyrin repeat-containing domain"/>
    <property type="match status" value="2"/>
</dbReference>
<dbReference type="Pfam" id="PF00023">
    <property type="entry name" value="Ank"/>
    <property type="match status" value="1"/>
</dbReference>
<keyword evidence="1" id="KW-0677">Repeat</keyword>
<dbReference type="SUPFAM" id="SSF54236">
    <property type="entry name" value="Ubiquitin-like"/>
    <property type="match status" value="1"/>
</dbReference>
<feature type="repeat" description="ANK" evidence="3">
    <location>
        <begin position="152"/>
        <end position="184"/>
    </location>
</feature>
<keyword evidence="2 3" id="KW-0040">ANK repeat</keyword>
<feature type="repeat" description="ANK" evidence="3">
    <location>
        <begin position="217"/>
        <end position="249"/>
    </location>
</feature>
<evidence type="ECO:0000313" key="5">
    <source>
        <dbReference type="EMBL" id="CAE7567011.1"/>
    </source>
</evidence>
<feature type="repeat" description="ANK" evidence="3">
    <location>
        <begin position="250"/>
        <end position="282"/>
    </location>
</feature>
<keyword evidence="6" id="KW-1185">Reference proteome</keyword>
<feature type="repeat" description="ANK" evidence="3">
    <location>
        <begin position="117"/>
        <end position="149"/>
    </location>
</feature>
<feature type="repeat" description="ANK" evidence="3">
    <location>
        <begin position="184"/>
        <end position="216"/>
    </location>
</feature>
<dbReference type="OrthoDB" id="195446at2759"/>
<evidence type="ECO:0000256" key="3">
    <source>
        <dbReference type="PROSITE-ProRule" id="PRU00023"/>
    </source>
</evidence>
<dbReference type="InterPro" id="IPR002110">
    <property type="entry name" value="Ankyrin_rpt"/>
</dbReference>
<dbReference type="PROSITE" id="PS50053">
    <property type="entry name" value="UBIQUITIN_2"/>
    <property type="match status" value="1"/>
</dbReference>
<dbReference type="EMBL" id="CAJNDS010002696">
    <property type="protein sequence ID" value="CAE7567011.1"/>
    <property type="molecule type" value="Genomic_DNA"/>
</dbReference>
<reference evidence="5" key="1">
    <citation type="submission" date="2021-02" db="EMBL/GenBank/DDBJ databases">
        <authorList>
            <person name="Dougan E. K."/>
            <person name="Rhodes N."/>
            <person name="Thang M."/>
            <person name="Chan C."/>
        </authorList>
    </citation>
    <scope>NUCLEOTIDE SEQUENCE</scope>
</reference>
<gene>
    <name evidence="5" type="primary">ANK1</name>
    <name evidence="5" type="ORF">SNAT2548_LOCUS32158</name>
</gene>
<dbReference type="InterPro" id="IPR029071">
    <property type="entry name" value="Ubiquitin-like_domsf"/>
</dbReference>
<dbReference type="PANTHER" id="PTHR24171">
    <property type="entry name" value="ANKYRIN REPEAT DOMAIN-CONTAINING PROTEIN 39-RELATED"/>
    <property type="match status" value="1"/>
</dbReference>
<dbReference type="SUPFAM" id="SSF48403">
    <property type="entry name" value="Ankyrin repeat"/>
    <property type="match status" value="1"/>
</dbReference>
<evidence type="ECO:0000259" key="4">
    <source>
        <dbReference type="PROSITE" id="PS50053"/>
    </source>
</evidence>
<sequence>MSADMLRVWNFAGRELMAVPVEEVSDVRDLKRRLQPLCGLPRFRQRLLHHGLDLEDDVDLTAPCHVQLVLLPFSEASLDDRKELIRAAGAGQVPEVELILQRPQDPNLAHEGDASTPFSTPLLQSSFRGDLDVVRLLIEAGADANQASCQGHGETPLLLASTFGHLNVVRSLLEAGAEVDRQVKGLTALWVASQRGHVQIARTLLAWGSDARKANSNLESPLWVAAEQGHVEIVQELLLHGCAKNARNRRGESVLWVACQHGRLEVVQILLQARVSTGQTDDCWQRSPLWVARQLQHVEIERMLLESGARR</sequence>
<dbReference type="SMART" id="SM00248">
    <property type="entry name" value="ANK"/>
    <property type="match status" value="6"/>
</dbReference>
<comment type="caution">
    <text evidence="5">The sequence shown here is derived from an EMBL/GenBank/DDBJ whole genome shotgun (WGS) entry which is preliminary data.</text>
</comment>
<dbReference type="Proteomes" id="UP000604046">
    <property type="component" value="Unassembled WGS sequence"/>
</dbReference>
<dbReference type="Pfam" id="PF12796">
    <property type="entry name" value="Ank_2"/>
    <property type="match status" value="2"/>
</dbReference>